<keyword evidence="1" id="KW-0472">Membrane</keyword>
<protein>
    <submittedName>
        <fullName evidence="2">Membrane protein-like protein</fullName>
    </submittedName>
</protein>
<dbReference type="PANTHER" id="PTHR41324">
    <property type="entry name" value="MEMBRANE PROTEIN-RELATED"/>
    <property type="match status" value="1"/>
</dbReference>
<feature type="transmembrane region" description="Helical" evidence="1">
    <location>
        <begin position="15"/>
        <end position="39"/>
    </location>
</feature>
<feature type="transmembrane region" description="Helical" evidence="1">
    <location>
        <begin position="174"/>
        <end position="196"/>
    </location>
</feature>
<feature type="transmembrane region" description="Helical" evidence="1">
    <location>
        <begin position="102"/>
        <end position="126"/>
    </location>
</feature>
<dbReference type="AlphaFoldDB" id="C8W047"/>
<keyword evidence="3" id="KW-1185">Reference proteome</keyword>
<keyword evidence="1" id="KW-0812">Transmembrane</keyword>
<dbReference type="STRING" id="485916.Dtox_4352"/>
<dbReference type="OrthoDB" id="1726902at2"/>
<reference evidence="2 3" key="1">
    <citation type="journal article" date="2009" name="Stand. Genomic Sci.">
        <title>Complete genome sequence of Desulfotomaculum acetoxidans type strain (5575).</title>
        <authorList>
            <person name="Spring S."/>
            <person name="Lapidus A."/>
            <person name="Schroder M."/>
            <person name="Gleim D."/>
            <person name="Sims D."/>
            <person name="Meincke L."/>
            <person name="Glavina Del Rio T."/>
            <person name="Tice H."/>
            <person name="Copeland A."/>
            <person name="Cheng J.F."/>
            <person name="Lucas S."/>
            <person name="Chen F."/>
            <person name="Nolan M."/>
            <person name="Bruce D."/>
            <person name="Goodwin L."/>
            <person name="Pitluck S."/>
            <person name="Ivanova N."/>
            <person name="Mavromatis K."/>
            <person name="Mikhailova N."/>
            <person name="Pati A."/>
            <person name="Chen A."/>
            <person name="Palaniappan K."/>
            <person name="Land M."/>
            <person name="Hauser L."/>
            <person name="Chang Y.J."/>
            <person name="Jeffries C.D."/>
            <person name="Chain P."/>
            <person name="Saunders E."/>
            <person name="Brettin T."/>
            <person name="Detter J.C."/>
            <person name="Goker M."/>
            <person name="Bristow J."/>
            <person name="Eisen J.A."/>
            <person name="Markowitz V."/>
            <person name="Hugenholtz P."/>
            <person name="Kyrpides N.C."/>
            <person name="Klenk H.P."/>
            <person name="Han C."/>
        </authorList>
    </citation>
    <scope>NUCLEOTIDE SEQUENCE [LARGE SCALE GENOMIC DNA]</scope>
    <source>
        <strain evidence="3">ATCC 49208 / DSM 771 / VKM B-1644</strain>
    </source>
</reference>
<sequence>MFPREQTQALVEGALFASLTAILSLVFIYIPVISIFALVSPMPTAVLVKKYNVKIALFSLITAFLITLLFFGNPLAALIITLEAGILGLVTGLLLKKSISMGLSIIIVSTGSLFLTIISFLITFFITGSNPFNINSEINQATAELLQFYQNRGLLSGFSQNEIVELRKSLINTVYLFLPGFFIISSFVSGSINYLLTRELFKRLKYEVVNLKPFSHLQFPWYSIWSIILGIACLLIGDNLHISFLSKVSKNILFIAIFPFSVLGLAVVVFYIKKFNLSRIVKFFIAFIFIINGYLTIVFLLMLGILDPYFNFRKLTVKK</sequence>
<name>C8W047_DESAS</name>
<dbReference type="PANTHER" id="PTHR41324:SF1">
    <property type="entry name" value="DUF2232 DOMAIN-CONTAINING PROTEIN"/>
    <property type="match status" value="1"/>
</dbReference>
<dbReference type="RefSeq" id="WP_015759684.1">
    <property type="nucleotide sequence ID" value="NC_013216.1"/>
</dbReference>
<dbReference type="InterPro" id="IPR018710">
    <property type="entry name" value="DUF2232"/>
</dbReference>
<gene>
    <name evidence="2" type="ordered locus">Dtox_4352</name>
</gene>
<feature type="transmembrane region" description="Helical" evidence="1">
    <location>
        <begin position="284"/>
        <end position="306"/>
    </location>
</feature>
<dbReference type="EMBL" id="CP001720">
    <property type="protein sequence ID" value="ACV65015.1"/>
    <property type="molecule type" value="Genomic_DNA"/>
</dbReference>
<evidence type="ECO:0000256" key="1">
    <source>
        <dbReference type="SAM" id="Phobius"/>
    </source>
</evidence>
<feature type="transmembrane region" description="Helical" evidence="1">
    <location>
        <begin position="217"/>
        <end position="237"/>
    </location>
</feature>
<evidence type="ECO:0000313" key="3">
    <source>
        <dbReference type="Proteomes" id="UP000002217"/>
    </source>
</evidence>
<dbReference type="KEGG" id="dae:Dtox_4352"/>
<proteinExistence type="predicted"/>
<accession>C8W047</accession>
<organism evidence="2 3">
    <name type="scientific">Desulfofarcimen acetoxidans (strain ATCC 49208 / DSM 771 / KCTC 5769 / VKM B-1644 / 5575)</name>
    <name type="common">Desulfotomaculum acetoxidans</name>
    <dbReference type="NCBI Taxonomy" id="485916"/>
    <lineage>
        <taxon>Bacteria</taxon>
        <taxon>Bacillati</taxon>
        <taxon>Bacillota</taxon>
        <taxon>Clostridia</taxon>
        <taxon>Eubacteriales</taxon>
        <taxon>Peptococcaceae</taxon>
        <taxon>Desulfofarcimen</taxon>
    </lineage>
</organism>
<feature type="transmembrane region" description="Helical" evidence="1">
    <location>
        <begin position="252"/>
        <end position="272"/>
    </location>
</feature>
<feature type="transmembrane region" description="Helical" evidence="1">
    <location>
        <begin position="51"/>
        <end position="71"/>
    </location>
</feature>
<dbReference type="eggNOG" id="COG4241">
    <property type="taxonomic scope" value="Bacteria"/>
</dbReference>
<feature type="transmembrane region" description="Helical" evidence="1">
    <location>
        <begin position="77"/>
        <end position="95"/>
    </location>
</feature>
<evidence type="ECO:0000313" key="2">
    <source>
        <dbReference type="EMBL" id="ACV65015.1"/>
    </source>
</evidence>
<dbReference type="Proteomes" id="UP000002217">
    <property type="component" value="Chromosome"/>
</dbReference>
<dbReference type="HOGENOM" id="CLU_068641_2_0_9"/>
<dbReference type="Pfam" id="PF09991">
    <property type="entry name" value="DUF2232"/>
    <property type="match status" value="1"/>
</dbReference>
<keyword evidence="1" id="KW-1133">Transmembrane helix</keyword>